<dbReference type="InterPro" id="IPR005913">
    <property type="entry name" value="dTDP_dehydrorham_reduct"/>
</dbReference>
<comment type="function">
    <text evidence="6">Catalyzes the reduction of dTDP-6-deoxy-L-lyxo-4-hexulose to yield dTDP-L-rhamnose.</text>
</comment>
<name>A0ABT6YGH5_9BACT</name>
<feature type="domain" description="RmlD-like substrate binding" evidence="7">
    <location>
        <begin position="3"/>
        <end position="282"/>
    </location>
</feature>
<keyword evidence="6 8" id="KW-0560">Oxidoreductase</keyword>
<evidence type="ECO:0000259" key="7">
    <source>
        <dbReference type="Pfam" id="PF04321"/>
    </source>
</evidence>
<sequence length="285" mass="31761">MKNILVFGGVGQLGQCIQKASASSEQFNFIYLDEVKGNILDNSLLSDLFEEYKPVYIINCAAYTAVDKAEDELELSRKINATGAENLANLSEQFGSTMIHISTDFVFEGNQTGLLTEEDIAKPVGVYGLTKLEGEVAIQKAAHKYFILRTSWLYSEFANNFVKTMLRLGADRPELGVIVDQVGSPTYAVDLAKVILQIIESGSEAYGLYHYSNEGVTSWYDFASTIFELAGLKVKVKALKTSEYPTKARRPFYSVMDKTKVKQNLGVEVPYWRDSLKTCLVELGY</sequence>
<evidence type="ECO:0000256" key="4">
    <source>
        <dbReference type="ARBA" id="ARBA00017099"/>
    </source>
</evidence>
<reference evidence="8 9" key="1">
    <citation type="submission" date="2023-05" db="EMBL/GenBank/DDBJ databases">
        <title>Novel species of genus Flectobacillus isolated from stream in China.</title>
        <authorList>
            <person name="Lu H."/>
        </authorList>
    </citation>
    <scope>NUCLEOTIDE SEQUENCE [LARGE SCALE GENOMIC DNA]</scope>
    <source>
        <strain evidence="8 9">KCTC 42575</strain>
    </source>
</reference>
<dbReference type="Pfam" id="PF04321">
    <property type="entry name" value="RmlD_sub_bind"/>
    <property type="match status" value="1"/>
</dbReference>
<dbReference type="InterPro" id="IPR036291">
    <property type="entry name" value="NAD(P)-bd_dom_sf"/>
</dbReference>
<dbReference type="CDD" id="cd05254">
    <property type="entry name" value="dTDP_HR_like_SDR_e"/>
    <property type="match status" value="1"/>
</dbReference>
<evidence type="ECO:0000256" key="2">
    <source>
        <dbReference type="ARBA" id="ARBA00010944"/>
    </source>
</evidence>
<keyword evidence="6" id="KW-0521">NADP</keyword>
<dbReference type="InterPro" id="IPR029903">
    <property type="entry name" value="RmlD-like-bd"/>
</dbReference>
<evidence type="ECO:0000256" key="5">
    <source>
        <dbReference type="ARBA" id="ARBA00048200"/>
    </source>
</evidence>
<evidence type="ECO:0000313" key="9">
    <source>
        <dbReference type="Proteomes" id="UP001236507"/>
    </source>
</evidence>
<evidence type="ECO:0000256" key="6">
    <source>
        <dbReference type="RuleBase" id="RU364082"/>
    </source>
</evidence>
<comment type="similarity">
    <text evidence="2 6">Belongs to the dTDP-4-dehydrorhamnose reductase family.</text>
</comment>
<dbReference type="Gene3D" id="3.40.50.720">
    <property type="entry name" value="NAD(P)-binding Rossmann-like Domain"/>
    <property type="match status" value="1"/>
</dbReference>
<proteinExistence type="inferred from homology"/>
<gene>
    <name evidence="8" type="primary">rfbD</name>
    <name evidence="8" type="ORF">QM524_23445</name>
</gene>
<evidence type="ECO:0000256" key="3">
    <source>
        <dbReference type="ARBA" id="ARBA00012929"/>
    </source>
</evidence>
<dbReference type="PANTHER" id="PTHR10491:SF4">
    <property type="entry name" value="METHIONINE ADENOSYLTRANSFERASE 2 SUBUNIT BETA"/>
    <property type="match status" value="1"/>
</dbReference>
<accession>A0ABT6YGH5</accession>
<organism evidence="8 9">
    <name type="scientific">Flectobacillus roseus</name>
    <dbReference type="NCBI Taxonomy" id="502259"/>
    <lineage>
        <taxon>Bacteria</taxon>
        <taxon>Pseudomonadati</taxon>
        <taxon>Bacteroidota</taxon>
        <taxon>Cytophagia</taxon>
        <taxon>Cytophagales</taxon>
        <taxon>Flectobacillaceae</taxon>
        <taxon>Flectobacillus</taxon>
    </lineage>
</organism>
<dbReference type="EMBL" id="JASHIF010000026">
    <property type="protein sequence ID" value="MDI9862198.1"/>
    <property type="molecule type" value="Genomic_DNA"/>
</dbReference>
<protein>
    <recommendedName>
        <fullName evidence="4 6">dTDP-4-dehydrorhamnose reductase</fullName>
        <ecNumber evidence="3 6">1.1.1.133</ecNumber>
    </recommendedName>
</protein>
<comment type="caution">
    <text evidence="8">The sequence shown here is derived from an EMBL/GenBank/DDBJ whole genome shotgun (WGS) entry which is preliminary data.</text>
</comment>
<comment type="catalytic activity">
    <reaction evidence="5">
        <text>dTDP-beta-L-rhamnose + NADP(+) = dTDP-4-dehydro-beta-L-rhamnose + NADPH + H(+)</text>
        <dbReference type="Rhea" id="RHEA:21796"/>
        <dbReference type="ChEBI" id="CHEBI:15378"/>
        <dbReference type="ChEBI" id="CHEBI:57510"/>
        <dbReference type="ChEBI" id="CHEBI:57783"/>
        <dbReference type="ChEBI" id="CHEBI:58349"/>
        <dbReference type="ChEBI" id="CHEBI:62830"/>
        <dbReference type="EC" id="1.1.1.133"/>
    </reaction>
</comment>
<dbReference type="NCBIfam" id="TIGR01214">
    <property type="entry name" value="rmlD"/>
    <property type="match status" value="1"/>
</dbReference>
<evidence type="ECO:0000313" key="8">
    <source>
        <dbReference type="EMBL" id="MDI9862198.1"/>
    </source>
</evidence>
<keyword evidence="9" id="KW-1185">Reference proteome</keyword>
<dbReference type="EC" id="1.1.1.133" evidence="3 6"/>
<dbReference type="RefSeq" id="WP_283346471.1">
    <property type="nucleotide sequence ID" value="NZ_JASHIF010000026.1"/>
</dbReference>
<dbReference type="GO" id="GO:0008831">
    <property type="term" value="F:dTDP-4-dehydrorhamnose reductase activity"/>
    <property type="evidence" value="ECO:0007669"/>
    <property type="project" value="UniProtKB-EC"/>
</dbReference>
<dbReference type="Proteomes" id="UP001236507">
    <property type="component" value="Unassembled WGS sequence"/>
</dbReference>
<comment type="pathway">
    <text evidence="1 6">Carbohydrate biosynthesis; dTDP-L-rhamnose biosynthesis.</text>
</comment>
<evidence type="ECO:0000256" key="1">
    <source>
        <dbReference type="ARBA" id="ARBA00004781"/>
    </source>
</evidence>
<dbReference type="SUPFAM" id="SSF51735">
    <property type="entry name" value="NAD(P)-binding Rossmann-fold domains"/>
    <property type="match status" value="1"/>
</dbReference>
<dbReference type="PANTHER" id="PTHR10491">
    <property type="entry name" value="DTDP-4-DEHYDRORHAMNOSE REDUCTASE"/>
    <property type="match status" value="1"/>
</dbReference>
<dbReference type="Gene3D" id="3.90.25.10">
    <property type="entry name" value="UDP-galactose 4-epimerase, domain 1"/>
    <property type="match status" value="1"/>
</dbReference>